<evidence type="ECO:0000256" key="3">
    <source>
        <dbReference type="ARBA" id="ARBA00023015"/>
    </source>
</evidence>
<feature type="domain" description="Transcription elongation factor GreA/GreB C-terminal" evidence="10">
    <location>
        <begin position="83"/>
        <end position="156"/>
    </location>
</feature>
<dbReference type="NCBIfam" id="TIGR01462">
    <property type="entry name" value="greA"/>
    <property type="match status" value="1"/>
</dbReference>
<sequence>MSEVTYLTQAGLEKLKKELEHLKNVERPAISKQIGEAIEKGDISENAEYDAAKDAQGMLEAKIALLQGKVANARILDESKIDTSKVQILNKVTIKNKKNNATMQYTLVPESEADLKAGKLSIKTPIAKGLLGKKVGDEVEIKVPSGIIPFEIVEISI</sequence>
<evidence type="ECO:0000256" key="2">
    <source>
        <dbReference type="ARBA" id="ARBA00013729"/>
    </source>
</evidence>
<dbReference type="FunFam" id="3.10.50.30:FF:000001">
    <property type="entry name" value="Transcription elongation factor GreA"/>
    <property type="match status" value="1"/>
</dbReference>
<dbReference type="Gene3D" id="1.10.287.180">
    <property type="entry name" value="Transcription elongation factor, GreA/GreB, N-terminal domain"/>
    <property type="match status" value="1"/>
</dbReference>
<dbReference type="GO" id="GO:0003677">
    <property type="term" value="F:DNA binding"/>
    <property type="evidence" value="ECO:0007669"/>
    <property type="project" value="UniProtKB-UniRule"/>
</dbReference>
<evidence type="ECO:0000256" key="6">
    <source>
        <dbReference type="ARBA" id="ARBA00024916"/>
    </source>
</evidence>
<comment type="similarity">
    <text evidence="1 8 9">Belongs to the GreA/GreB family.</text>
</comment>
<feature type="domain" description="Transcription elongation factor GreA/GreB N-terminal" evidence="11">
    <location>
        <begin position="6"/>
        <end position="75"/>
    </location>
</feature>
<dbReference type="InterPro" id="IPR018151">
    <property type="entry name" value="TF_GreA/GreB_CS"/>
</dbReference>
<dbReference type="InterPro" id="IPR022691">
    <property type="entry name" value="Tscrpt_elong_fac_GreA/B_N"/>
</dbReference>
<dbReference type="RefSeq" id="WP_343335029.1">
    <property type="nucleotide sequence ID" value="NZ_JAPOHD010000062.1"/>
</dbReference>
<evidence type="ECO:0000256" key="5">
    <source>
        <dbReference type="ARBA" id="ARBA00023163"/>
    </source>
</evidence>
<dbReference type="GO" id="GO:0006354">
    <property type="term" value="P:DNA-templated transcription elongation"/>
    <property type="evidence" value="ECO:0007669"/>
    <property type="project" value="TreeGrafter"/>
</dbReference>
<dbReference type="InterPro" id="IPR006359">
    <property type="entry name" value="Tscrpt_elong_fac_GreA"/>
</dbReference>
<dbReference type="AlphaFoldDB" id="A0A9X3F8U8"/>
<evidence type="ECO:0000256" key="1">
    <source>
        <dbReference type="ARBA" id="ARBA00008213"/>
    </source>
</evidence>
<dbReference type="InterPro" id="IPR001437">
    <property type="entry name" value="Tscrpt_elong_fac_GreA/B_C"/>
</dbReference>
<comment type="function">
    <text evidence="6 8 9">Necessary for efficient RNA polymerase transcription elongation past template-encoded arresting sites. The arresting sites in DNA have the property of trapping a certain fraction of elongating RNA polymerases that pass through, resulting in locked ternary complexes. Cleavage of the nascent transcript by cleavage factors such as GreA or GreB allows the resumption of elongation from the new 3'terminus. GreA releases sequences of 2 to 3 nucleotides.</text>
</comment>
<dbReference type="Pfam" id="PF03449">
    <property type="entry name" value="GreA_GreB_N"/>
    <property type="match status" value="1"/>
</dbReference>
<accession>A0A9X3F8U8</accession>
<comment type="caution">
    <text evidence="12">The sequence shown here is derived from an EMBL/GenBank/DDBJ whole genome shotgun (WGS) entry which is preliminary data.</text>
</comment>
<dbReference type="Pfam" id="PF01272">
    <property type="entry name" value="GreA_GreB"/>
    <property type="match status" value="1"/>
</dbReference>
<dbReference type="SUPFAM" id="SSF46557">
    <property type="entry name" value="GreA transcript cleavage protein, N-terminal domain"/>
    <property type="match status" value="1"/>
</dbReference>
<dbReference type="PIRSF" id="PIRSF006092">
    <property type="entry name" value="GreA_GreB"/>
    <property type="match status" value="1"/>
</dbReference>
<dbReference type="PANTHER" id="PTHR30437">
    <property type="entry name" value="TRANSCRIPTION ELONGATION FACTOR GREA"/>
    <property type="match status" value="1"/>
</dbReference>
<name>A0A9X3F8U8_9BACT</name>
<organism evidence="12 13">
    <name type="scientific">Draconibacterium aestuarii</name>
    <dbReference type="NCBI Taxonomy" id="2998507"/>
    <lineage>
        <taxon>Bacteria</taxon>
        <taxon>Pseudomonadati</taxon>
        <taxon>Bacteroidota</taxon>
        <taxon>Bacteroidia</taxon>
        <taxon>Marinilabiliales</taxon>
        <taxon>Prolixibacteraceae</taxon>
        <taxon>Draconibacterium</taxon>
    </lineage>
</organism>
<dbReference type="GO" id="GO:0003746">
    <property type="term" value="F:translation elongation factor activity"/>
    <property type="evidence" value="ECO:0007669"/>
    <property type="project" value="UniProtKB-KW"/>
</dbReference>
<protein>
    <recommendedName>
        <fullName evidence="2 8">Transcription elongation factor GreA</fullName>
    </recommendedName>
    <alternativeName>
        <fullName evidence="7 8">Transcript cleavage factor GreA</fullName>
    </alternativeName>
</protein>
<dbReference type="PROSITE" id="PS00829">
    <property type="entry name" value="GREAB_1"/>
    <property type="match status" value="1"/>
</dbReference>
<keyword evidence="13" id="KW-1185">Reference proteome</keyword>
<dbReference type="NCBIfam" id="NF001261">
    <property type="entry name" value="PRK00226.1-2"/>
    <property type="match status" value="1"/>
</dbReference>
<dbReference type="PANTHER" id="PTHR30437:SF4">
    <property type="entry name" value="TRANSCRIPTION ELONGATION FACTOR GREA"/>
    <property type="match status" value="1"/>
</dbReference>
<reference evidence="12" key="1">
    <citation type="submission" date="2022-11" db="EMBL/GenBank/DDBJ databases">
        <title>Marilongibacter aestuarii gen. nov., sp. nov., isolated from tidal flat sediment.</title>
        <authorList>
            <person name="Jiayan W."/>
        </authorList>
    </citation>
    <scope>NUCLEOTIDE SEQUENCE</scope>
    <source>
        <strain evidence="12">Z1-6</strain>
    </source>
</reference>
<dbReference type="NCBIfam" id="NF001263">
    <property type="entry name" value="PRK00226.1-4"/>
    <property type="match status" value="1"/>
</dbReference>
<keyword evidence="3 8" id="KW-0805">Transcription regulation</keyword>
<dbReference type="FunFam" id="1.10.287.180:FF:000001">
    <property type="entry name" value="Transcription elongation factor GreA"/>
    <property type="match status" value="1"/>
</dbReference>
<dbReference type="EMBL" id="JAPOHD010000062">
    <property type="protein sequence ID" value="MCY1722704.1"/>
    <property type="molecule type" value="Genomic_DNA"/>
</dbReference>
<keyword evidence="4 8" id="KW-0238">DNA-binding</keyword>
<dbReference type="GO" id="GO:0070063">
    <property type="term" value="F:RNA polymerase binding"/>
    <property type="evidence" value="ECO:0007669"/>
    <property type="project" value="InterPro"/>
</dbReference>
<dbReference type="InterPro" id="IPR036805">
    <property type="entry name" value="Tscrpt_elong_fac_GreA/B_N_sf"/>
</dbReference>
<dbReference type="InterPro" id="IPR036953">
    <property type="entry name" value="GreA/GreB_C_sf"/>
</dbReference>
<evidence type="ECO:0000256" key="8">
    <source>
        <dbReference type="HAMAP-Rule" id="MF_00105"/>
    </source>
</evidence>
<dbReference type="InterPro" id="IPR028624">
    <property type="entry name" value="Tscrpt_elong_fac_GreA/B"/>
</dbReference>
<keyword evidence="5 8" id="KW-0804">Transcription</keyword>
<gene>
    <name evidence="8 12" type="primary">greA</name>
    <name evidence="12" type="ORF">OU798_20310</name>
</gene>
<dbReference type="Gene3D" id="3.10.50.30">
    <property type="entry name" value="Transcription elongation factor, GreA/GreB, C-terminal domain"/>
    <property type="match status" value="1"/>
</dbReference>
<dbReference type="Proteomes" id="UP001145087">
    <property type="component" value="Unassembled WGS sequence"/>
</dbReference>
<dbReference type="HAMAP" id="MF_00105">
    <property type="entry name" value="GreA_GreB"/>
    <property type="match status" value="1"/>
</dbReference>
<evidence type="ECO:0000256" key="7">
    <source>
        <dbReference type="ARBA" id="ARBA00030776"/>
    </source>
</evidence>
<keyword evidence="12" id="KW-0251">Elongation factor</keyword>
<dbReference type="InterPro" id="IPR023459">
    <property type="entry name" value="Tscrpt_elong_fac_GreA/B_fam"/>
</dbReference>
<evidence type="ECO:0000259" key="10">
    <source>
        <dbReference type="Pfam" id="PF01272"/>
    </source>
</evidence>
<evidence type="ECO:0000256" key="9">
    <source>
        <dbReference type="RuleBase" id="RU000556"/>
    </source>
</evidence>
<evidence type="ECO:0000259" key="11">
    <source>
        <dbReference type="Pfam" id="PF03449"/>
    </source>
</evidence>
<evidence type="ECO:0000256" key="4">
    <source>
        <dbReference type="ARBA" id="ARBA00023125"/>
    </source>
</evidence>
<evidence type="ECO:0000313" key="12">
    <source>
        <dbReference type="EMBL" id="MCY1722704.1"/>
    </source>
</evidence>
<evidence type="ECO:0000313" key="13">
    <source>
        <dbReference type="Proteomes" id="UP001145087"/>
    </source>
</evidence>
<keyword evidence="12" id="KW-0648">Protein biosynthesis</keyword>
<dbReference type="SUPFAM" id="SSF54534">
    <property type="entry name" value="FKBP-like"/>
    <property type="match status" value="1"/>
</dbReference>
<dbReference type="GO" id="GO:0032784">
    <property type="term" value="P:regulation of DNA-templated transcription elongation"/>
    <property type="evidence" value="ECO:0007669"/>
    <property type="project" value="UniProtKB-UniRule"/>
</dbReference>
<proteinExistence type="inferred from homology"/>